<feature type="domain" description="Glucose-methanol-choline oxidoreductase N-terminal" evidence="7">
    <location>
        <begin position="265"/>
        <end position="279"/>
    </location>
</feature>
<feature type="active site" description="Proton acceptor" evidence="2">
    <location>
        <position position="540"/>
    </location>
</feature>
<organism evidence="8 9">
    <name type="scientific">Aspergillus sclerotialis</name>
    <dbReference type="NCBI Taxonomy" id="2070753"/>
    <lineage>
        <taxon>Eukaryota</taxon>
        <taxon>Fungi</taxon>
        <taxon>Dikarya</taxon>
        <taxon>Ascomycota</taxon>
        <taxon>Pezizomycotina</taxon>
        <taxon>Eurotiomycetes</taxon>
        <taxon>Eurotiomycetidae</taxon>
        <taxon>Eurotiales</taxon>
        <taxon>Aspergillaceae</taxon>
        <taxon>Aspergillus</taxon>
        <taxon>Aspergillus subgen. Polypaecilum</taxon>
    </lineage>
</organism>
<dbReference type="OrthoDB" id="269227at2759"/>
<proteinExistence type="inferred from homology"/>
<dbReference type="InterPro" id="IPR036188">
    <property type="entry name" value="FAD/NAD-bd_sf"/>
</dbReference>
<dbReference type="STRING" id="2070753.A0A3A2ZSQ5"/>
<comment type="similarity">
    <text evidence="1 4">Belongs to the GMC oxidoreductase family.</text>
</comment>
<dbReference type="InterPro" id="IPR000172">
    <property type="entry name" value="GMC_OxRdtase_N"/>
</dbReference>
<dbReference type="PROSITE" id="PS00623">
    <property type="entry name" value="GMC_OXRED_1"/>
    <property type="match status" value="1"/>
</dbReference>
<dbReference type="PANTHER" id="PTHR11552">
    <property type="entry name" value="GLUCOSE-METHANOL-CHOLINE GMC OXIDOREDUCTASE"/>
    <property type="match status" value="1"/>
</dbReference>
<dbReference type="GO" id="GO:0050660">
    <property type="term" value="F:flavin adenine dinucleotide binding"/>
    <property type="evidence" value="ECO:0007669"/>
    <property type="project" value="InterPro"/>
</dbReference>
<dbReference type="Proteomes" id="UP000266188">
    <property type="component" value="Unassembled WGS sequence"/>
</dbReference>
<evidence type="ECO:0000256" key="5">
    <source>
        <dbReference type="SAM" id="MobiDB-lite"/>
    </source>
</evidence>
<dbReference type="PIRSF" id="PIRSF000137">
    <property type="entry name" value="Alcohol_oxidase"/>
    <property type="match status" value="1"/>
</dbReference>
<dbReference type="PROSITE" id="PS00624">
    <property type="entry name" value="GMC_OXRED_2"/>
    <property type="match status" value="1"/>
</dbReference>
<dbReference type="PANTHER" id="PTHR11552:SF123">
    <property type="entry name" value="GMC OXIDOREDUCTASE (AFU_ORTHOLOGUE AFUA_2G01770)-RELATED"/>
    <property type="match status" value="1"/>
</dbReference>
<evidence type="ECO:0000313" key="9">
    <source>
        <dbReference type="Proteomes" id="UP000266188"/>
    </source>
</evidence>
<name>A0A3A2ZSQ5_9EURO</name>
<dbReference type="Gene3D" id="3.50.50.60">
    <property type="entry name" value="FAD/NAD(P)-binding domain"/>
    <property type="match status" value="1"/>
</dbReference>
<protein>
    <submittedName>
        <fullName evidence="8">GMC oxidoreductase</fullName>
    </submittedName>
</protein>
<dbReference type="SUPFAM" id="SSF51905">
    <property type="entry name" value="FAD/NAD(P)-binding domain"/>
    <property type="match status" value="1"/>
</dbReference>
<keyword evidence="9" id="KW-1185">Reference proteome</keyword>
<dbReference type="Pfam" id="PF05199">
    <property type="entry name" value="GMC_oxred_C"/>
    <property type="match status" value="1"/>
</dbReference>
<dbReference type="GO" id="GO:0016614">
    <property type="term" value="F:oxidoreductase activity, acting on CH-OH group of donors"/>
    <property type="evidence" value="ECO:0007669"/>
    <property type="project" value="InterPro"/>
</dbReference>
<keyword evidence="3 4" id="KW-0274">FAD</keyword>
<keyword evidence="4" id="KW-0285">Flavoprotein</keyword>
<feature type="region of interest" description="Disordered" evidence="5">
    <location>
        <begin position="139"/>
        <end position="162"/>
    </location>
</feature>
<dbReference type="InterPro" id="IPR007867">
    <property type="entry name" value="GMC_OxRtase_C"/>
</dbReference>
<evidence type="ECO:0000256" key="3">
    <source>
        <dbReference type="PIRSR" id="PIRSR000137-2"/>
    </source>
</evidence>
<evidence type="ECO:0000313" key="8">
    <source>
        <dbReference type="EMBL" id="RJE26169.1"/>
    </source>
</evidence>
<evidence type="ECO:0000256" key="1">
    <source>
        <dbReference type="ARBA" id="ARBA00010790"/>
    </source>
</evidence>
<dbReference type="EMBL" id="MVGC01000028">
    <property type="protein sequence ID" value="RJE26169.1"/>
    <property type="molecule type" value="Genomic_DNA"/>
</dbReference>
<feature type="domain" description="Glucose-methanol-choline oxidoreductase N-terminal" evidence="6">
    <location>
        <begin position="85"/>
        <end position="108"/>
    </location>
</feature>
<dbReference type="Pfam" id="PF00732">
    <property type="entry name" value="GMC_oxred_N"/>
    <property type="match status" value="1"/>
</dbReference>
<dbReference type="InterPro" id="IPR012132">
    <property type="entry name" value="GMC_OxRdtase"/>
</dbReference>
<feature type="active site" description="Proton donor" evidence="2">
    <location>
        <position position="502"/>
    </location>
</feature>
<feature type="binding site" evidence="3">
    <location>
        <position position="228"/>
    </location>
    <ligand>
        <name>FAD</name>
        <dbReference type="ChEBI" id="CHEBI:57692"/>
    </ligand>
</feature>
<dbReference type="Gene3D" id="3.30.560.10">
    <property type="entry name" value="Glucose Oxidase, domain 3"/>
    <property type="match status" value="1"/>
</dbReference>
<comment type="caution">
    <text evidence="8">The sequence shown here is derived from an EMBL/GenBank/DDBJ whole genome shotgun (WGS) entry which is preliminary data.</text>
</comment>
<evidence type="ECO:0000256" key="2">
    <source>
        <dbReference type="PIRSR" id="PIRSR000137-1"/>
    </source>
</evidence>
<evidence type="ECO:0000259" key="6">
    <source>
        <dbReference type="PROSITE" id="PS00623"/>
    </source>
</evidence>
<accession>A0A3A2ZSQ5</accession>
<evidence type="ECO:0000256" key="4">
    <source>
        <dbReference type="RuleBase" id="RU003968"/>
    </source>
</evidence>
<reference evidence="9" key="1">
    <citation type="submission" date="2017-02" db="EMBL/GenBank/DDBJ databases">
        <authorList>
            <person name="Tafer H."/>
            <person name="Lopandic K."/>
        </authorList>
    </citation>
    <scope>NUCLEOTIDE SEQUENCE [LARGE SCALE GENOMIC DNA]</scope>
    <source>
        <strain evidence="9">CBS 366.77</strain>
    </source>
</reference>
<dbReference type="AlphaFoldDB" id="A0A3A2ZSQ5"/>
<gene>
    <name evidence="8" type="ORF">PHISCL_01519</name>
</gene>
<dbReference type="SUPFAM" id="SSF54373">
    <property type="entry name" value="FAD-linked reductases, C-terminal domain"/>
    <property type="match status" value="1"/>
</dbReference>
<comment type="cofactor">
    <cofactor evidence="3">
        <name>FAD</name>
        <dbReference type="ChEBI" id="CHEBI:57692"/>
    </cofactor>
</comment>
<sequence>MTITTDNDYIIIGGGIAGCTLAARLSEKNPSLKILLIEAGANAANHPLTSTPLACFGAHFSDLDWAYTTVPQKHLNGRKSYIGAGKALGGGSAINYGSWTRGNAADFDQWAKLVNDDGWSYEGLLPYFKKVETHFDGQADPAVHGSKGPIYNSSVSTSHPDRKYGLREPLRAAWERLGVEYIPDGNAGSPNGLAELTENWHKGKRQIASEAYQVFQKDGITILTETTVARVLIDESEDGRPVARGVEVIGGQRFLASKEVIISAGAYRTPQVLLLSGIGPRDELAKHDITPVDGVDSPDVGYNLHEHFSFTQWWKLRHPEQGLSFGTPLWNHPAYASGLPCDWIVTQQAPQEALKRALKVDGETRELDGHPCLSPKASHIETLIVYAPALANIVGVDIPMDGTHIASAVLVMGPTSRGRISLTSADPSVAPMIDPNFYATELDRTILRAGIRQVLRLFKETPEGKNMVESEATGPEFKPLTLDSTDQDIDAQVRARGTPFYHPGGTAAMGKVVDTDLRVKGVDGLRVVDASVLPFSVTGHFQLVTYAIAEKAADLISASACV</sequence>
<evidence type="ECO:0000259" key="7">
    <source>
        <dbReference type="PROSITE" id="PS00624"/>
    </source>
</evidence>